<keyword evidence="3" id="KW-1185">Reference proteome</keyword>
<sequence>MRRLFITGESGFVGRAFDRLRAHAVAQYGWELVSAGGAYDLQDADSLDRVLNHARPDAVIHLDRQDVAAEVLSDPVDTEDINLQGTLMLLQSLQRTGFNGSFLYVSSSEVYGPVDPAVLPITELQALHPQNQYAVSKVAAELLCHQWSRKLPWRIMTARPFKHIGTGQREDFVIASVARQMARIKLGLQAPRIVVGDIDQSHDFLDVEDVISAYLALLATGQNGEVYNVCSGKEYLIRDLIASMFYLTEIDASIEQEPTGMHPTGSRRVKGCNKKIELTTGWKPGIPMQQTLLNILSDWDARVAADAAAQ</sequence>
<dbReference type="Gene3D" id="3.40.50.720">
    <property type="entry name" value="NAD(P)-binding Rossmann-like Domain"/>
    <property type="match status" value="1"/>
</dbReference>
<gene>
    <name evidence="2" type="ORF">CAter282_3354</name>
</gene>
<dbReference type="Proteomes" id="UP000071778">
    <property type="component" value="Chromosome"/>
</dbReference>
<organism evidence="2 3">
    <name type="scientific">Collimonas arenae</name>
    <dbReference type="NCBI Taxonomy" id="279058"/>
    <lineage>
        <taxon>Bacteria</taxon>
        <taxon>Pseudomonadati</taxon>
        <taxon>Pseudomonadota</taxon>
        <taxon>Betaproteobacteria</taxon>
        <taxon>Burkholderiales</taxon>
        <taxon>Oxalobacteraceae</taxon>
        <taxon>Collimonas</taxon>
    </lineage>
</organism>
<dbReference type="AlphaFoldDB" id="A0A127QLW4"/>
<feature type="domain" description="NAD(P)-binding" evidence="1">
    <location>
        <begin position="39"/>
        <end position="291"/>
    </location>
</feature>
<proteinExistence type="predicted"/>
<evidence type="ECO:0000313" key="3">
    <source>
        <dbReference type="Proteomes" id="UP000071778"/>
    </source>
</evidence>
<reference evidence="2 3" key="1">
    <citation type="submission" date="2015-11" db="EMBL/GenBank/DDBJ databases">
        <title>Exploring the genomic traits of fungus-feeding bacterial genus Collimonas.</title>
        <authorList>
            <person name="Song C."/>
            <person name="Schmidt R."/>
            <person name="de Jager V."/>
            <person name="Krzyzanowska D."/>
            <person name="Jongedijk E."/>
            <person name="Cankar K."/>
            <person name="Beekwilder J."/>
            <person name="van Veen A."/>
            <person name="de Boer W."/>
            <person name="van Veen J.A."/>
            <person name="Garbeva P."/>
        </authorList>
    </citation>
    <scope>NUCLEOTIDE SEQUENCE [LARGE SCALE GENOMIC DNA]</scope>
    <source>
        <strain evidence="2 3">Ter282</strain>
    </source>
</reference>
<name>A0A127QLW4_9BURK</name>
<accession>A0A127QLW4</accession>
<dbReference type="PANTHER" id="PTHR43000">
    <property type="entry name" value="DTDP-D-GLUCOSE 4,6-DEHYDRATASE-RELATED"/>
    <property type="match status" value="1"/>
</dbReference>
<dbReference type="SUPFAM" id="SSF51735">
    <property type="entry name" value="NAD(P)-binding Rossmann-fold domains"/>
    <property type="match status" value="1"/>
</dbReference>
<dbReference type="EMBL" id="CP013235">
    <property type="protein sequence ID" value="AMP11047.1"/>
    <property type="molecule type" value="Genomic_DNA"/>
</dbReference>
<dbReference type="InterPro" id="IPR036291">
    <property type="entry name" value="NAD(P)-bd_dom_sf"/>
</dbReference>
<dbReference type="RefSeq" id="WP_061537352.1">
    <property type="nucleotide sequence ID" value="NZ_CP013235.1"/>
</dbReference>
<dbReference type="PATRIC" id="fig|279058.18.peg.3308"/>
<protein>
    <submittedName>
        <fullName evidence="2">NAD dependent epimerase/dehydratase family protein</fullName>
    </submittedName>
</protein>
<evidence type="ECO:0000259" key="1">
    <source>
        <dbReference type="Pfam" id="PF16363"/>
    </source>
</evidence>
<dbReference type="Gene3D" id="3.90.25.10">
    <property type="entry name" value="UDP-galactose 4-epimerase, domain 1"/>
    <property type="match status" value="1"/>
</dbReference>
<evidence type="ECO:0000313" key="2">
    <source>
        <dbReference type="EMBL" id="AMP11047.1"/>
    </source>
</evidence>
<dbReference type="InterPro" id="IPR016040">
    <property type="entry name" value="NAD(P)-bd_dom"/>
</dbReference>
<dbReference type="Pfam" id="PF16363">
    <property type="entry name" value="GDP_Man_Dehyd"/>
    <property type="match status" value="1"/>
</dbReference>